<dbReference type="PANTHER" id="PTHR12537">
    <property type="entry name" value="RNA BINDING PROTEIN PUMILIO-RELATED"/>
    <property type="match status" value="1"/>
</dbReference>
<keyword evidence="1" id="KW-0217">Developmental protein</keyword>
<feature type="compositionally biased region" description="Polar residues" evidence="5">
    <location>
        <begin position="161"/>
        <end position="176"/>
    </location>
</feature>
<dbReference type="SUPFAM" id="SSF48371">
    <property type="entry name" value="ARM repeat"/>
    <property type="match status" value="1"/>
</dbReference>
<organism evidence="7 8">
    <name type="scientific">Caenorhabditis bovis</name>
    <dbReference type="NCBI Taxonomy" id="2654633"/>
    <lineage>
        <taxon>Eukaryota</taxon>
        <taxon>Metazoa</taxon>
        <taxon>Ecdysozoa</taxon>
        <taxon>Nematoda</taxon>
        <taxon>Chromadorea</taxon>
        <taxon>Rhabditida</taxon>
        <taxon>Rhabditina</taxon>
        <taxon>Rhabditomorpha</taxon>
        <taxon>Rhabditoidea</taxon>
        <taxon>Rhabditidae</taxon>
        <taxon>Peloderinae</taxon>
        <taxon>Caenorhabditis</taxon>
    </lineage>
</organism>
<dbReference type="SMART" id="SM00025">
    <property type="entry name" value="Pumilio"/>
    <property type="match status" value="8"/>
</dbReference>
<evidence type="ECO:0000313" key="8">
    <source>
        <dbReference type="Proteomes" id="UP000494206"/>
    </source>
</evidence>
<evidence type="ECO:0000256" key="1">
    <source>
        <dbReference type="ARBA" id="ARBA00022473"/>
    </source>
</evidence>
<dbReference type="Gene3D" id="1.25.10.10">
    <property type="entry name" value="Leucine-rich Repeat Variant"/>
    <property type="match status" value="1"/>
</dbReference>
<dbReference type="Proteomes" id="UP000494206">
    <property type="component" value="Unassembled WGS sequence"/>
</dbReference>
<dbReference type="OrthoDB" id="668540at2759"/>
<dbReference type="EMBL" id="CADEPM010000003">
    <property type="protein sequence ID" value="CAB3402811.1"/>
    <property type="molecule type" value="Genomic_DNA"/>
</dbReference>
<feature type="region of interest" description="Disordered" evidence="5">
    <location>
        <begin position="150"/>
        <end position="176"/>
    </location>
</feature>
<feature type="repeat" description="Pumilio" evidence="4">
    <location>
        <begin position="415"/>
        <end position="451"/>
    </location>
</feature>
<evidence type="ECO:0000256" key="4">
    <source>
        <dbReference type="PROSITE-ProRule" id="PRU00317"/>
    </source>
</evidence>
<dbReference type="InterPro" id="IPR016024">
    <property type="entry name" value="ARM-type_fold"/>
</dbReference>
<feature type="repeat" description="Pumilio" evidence="4">
    <location>
        <begin position="360"/>
        <end position="400"/>
    </location>
</feature>
<dbReference type="Pfam" id="PF00806">
    <property type="entry name" value="PUF"/>
    <property type="match status" value="8"/>
</dbReference>
<dbReference type="PANTHER" id="PTHR12537:SF112">
    <property type="entry name" value="FEM-3 MRNA-BINDING FACTOR 1-RELATED"/>
    <property type="match status" value="1"/>
</dbReference>
<dbReference type="GO" id="GO:0005634">
    <property type="term" value="C:nucleus"/>
    <property type="evidence" value="ECO:0007669"/>
    <property type="project" value="TreeGrafter"/>
</dbReference>
<name>A0A8S1ET91_9PELO</name>
<dbReference type="PROSITE" id="PS50302">
    <property type="entry name" value="PUM"/>
    <property type="match status" value="2"/>
</dbReference>
<dbReference type="GO" id="GO:0005737">
    <property type="term" value="C:cytoplasm"/>
    <property type="evidence" value="ECO:0007669"/>
    <property type="project" value="TreeGrafter"/>
</dbReference>
<dbReference type="GO" id="GO:0030154">
    <property type="term" value="P:cell differentiation"/>
    <property type="evidence" value="ECO:0007669"/>
    <property type="project" value="UniProtKB-KW"/>
</dbReference>
<keyword evidence="2" id="KW-0677">Repeat</keyword>
<dbReference type="InterPro" id="IPR011989">
    <property type="entry name" value="ARM-like"/>
</dbReference>
<proteinExistence type="predicted"/>
<keyword evidence="8" id="KW-1185">Reference proteome</keyword>
<sequence>MDQSRGKGSPRARDLWNTPRKNQRGDVAENRPPSVPLSSNNIMVPTVWDCNHIGPYFAMMNLSEMKSVESPNHFIGQPAPPPVVYSPPTPFTDIANYNYFQNFSPMLQQLPRQRKSSLLPSDSESSQRTWSDESYTHKFGDFRRPFSSADYRSSNRRDNLRYNSQSTRYSRSDSNNNYTSSLLPHWALDSHGGLRSNLSLPKIVDSGELVKFAMDKTGCQFLQDLMRKPLTNPIKDAIFQQILGHAEVFLKLSSNIFGNFFIQQVIELSSNTNDSGYNERQEKIKRYIGSRMAELCLDKSACRVVQFALDSLDLPLSICLVQRLPRDSRLISICLDQNANHVIQKIVSVIPLQKWEFIVDFIIQPQHLRQICADKYGCRVVQTIIEKLNVDSSNKDLTIAAQNLREMALQRLMTAIISRCSELASNEYANYIIQHIIASDDMAMYRETIIEKCLMRNLLSMSQEKYASHVVEKAFLHAPLGLLAEMMDEIFDGYVPHPDTGKDALDIMMYHQFGNYVVQCMLDICRLAVDGKKNTIEGGFDYMSLFYEWREKLRTRVMREKSRLSRFSSGKKMIDSFTHIMDASYAQADYDVFTTTSEDESKSDNESVFLERRQYIPKNIYSNQFG</sequence>
<evidence type="ECO:0000256" key="2">
    <source>
        <dbReference type="ARBA" id="ARBA00022737"/>
    </source>
</evidence>
<gene>
    <name evidence="7" type="ORF">CBOVIS_LOCUS5374</name>
</gene>
<dbReference type="GO" id="GO:0010608">
    <property type="term" value="P:post-transcriptional regulation of gene expression"/>
    <property type="evidence" value="ECO:0007669"/>
    <property type="project" value="TreeGrafter"/>
</dbReference>
<reference evidence="7 8" key="1">
    <citation type="submission" date="2020-04" db="EMBL/GenBank/DDBJ databases">
        <authorList>
            <person name="Laetsch R D."/>
            <person name="Stevens L."/>
            <person name="Kumar S."/>
            <person name="Blaxter L. M."/>
        </authorList>
    </citation>
    <scope>NUCLEOTIDE SEQUENCE [LARGE SCALE GENOMIC DNA]</scope>
</reference>
<comment type="caution">
    <text evidence="7">The sequence shown here is derived from an EMBL/GenBank/DDBJ whole genome shotgun (WGS) entry which is preliminary data.</text>
</comment>
<evidence type="ECO:0000313" key="7">
    <source>
        <dbReference type="EMBL" id="CAB3402811.1"/>
    </source>
</evidence>
<evidence type="ECO:0000256" key="3">
    <source>
        <dbReference type="ARBA" id="ARBA00022782"/>
    </source>
</evidence>
<feature type="domain" description="PUM-HD" evidence="6">
    <location>
        <begin position="177"/>
        <end position="581"/>
    </location>
</feature>
<evidence type="ECO:0000259" key="6">
    <source>
        <dbReference type="PROSITE" id="PS50303"/>
    </source>
</evidence>
<dbReference type="PROSITE" id="PS50303">
    <property type="entry name" value="PUM_HD"/>
    <property type="match status" value="1"/>
</dbReference>
<evidence type="ECO:0000256" key="5">
    <source>
        <dbReference type="SAM" id="MobiDB-lite"/>
    </source>
</evidence>
<dbReference type="InterPro" id="IPR001313">
    <property type="entry name" value="Pumilio_RNA-bd_rpt"/>
</dbReference>
<accession>A0A8S1ET91</accession>
<protein>
    <recommendedName>
        <fullName evidence="6">PUM-HD domain-containing protein</fullName>
    </recommendedName>
</protein>
<dbReference type="InterPro" id="IPR033133">
    <property type="entry name" value="PUM-HD"/>
</dbReference>
<feature type="region of interest" description="Disordered" evidence="5">
    <location>
        <begin position="1"/>
        <end position="36"/>
    </location>
</feature>
<dbReference type="GO" id="GO:0003730">
    <property type="term" value="F:mRNA 3'-UTR binding"/>
    <property type="evidence" value="ECO:0007669"/>
    <property type="project" value="TreeGrafter"/>
</dbReference>
<dbReference type="AlphaFoldDB" id="A0A8S1ET91"/>
<keyword evidence="3" id="KW-0221">Differentiation</keyword>